<evidence type="ECO:0008006" key="3">
    <source>
        <dbReference type="Google" id="ProtNLM"/>
    </source>
</evidence>
<dbReference type="EMBL" id="SPPD01000021">
    <property type="protein sequence ID" value="TFU96891.1"/>
    <property type="molecule type" value="Genomic_DNA"/>
</dbReference>
<reference evidence="1 2" key="1">
    <citation type="submission" date="2019-03" db="EMBL/GenBank/DDBJ databases">
        <title>Diversity of the mouse oral microbiome.</title>
        <authorList>
            <person name="Joseph S."/>
            <person name="Aduse-Opoku J."/>
            <person name="Curtis M."/>
            <person name="Wade W."/>
            <person name="Hashim A."/>
        </authorList>
    </citation>
    <scope>NUCLEOTIDE SEQUENCE [LARGE SCALE GENOMIC DNA]</scope>
    <source>
        <strain evidence="1 2">WM131</strain>
    </source>
</reference>
<evidence type="ECO:0000313" key="1">
    <source>
        <dbReference type="EMBL" id="TFU96891.1"/>
    </source>
</evidence>
<dbReference type="AlphaFoldDB" id="A0A4Y9J8P8"/>
<dbReference type="Proteomes" id="UP000297253">
    <property type="component" value="Unassembled WGS sequence"/>
</dbReference>
<accession>A0A4Y9J8P8</accession>
<gene>
    <name evidence="1" type="ORF">E4T82_10650</name>
</gene>
<comment type="caution">
    <text evidence="1">The sequence shown here is derived from an EMBL/GenBank/DDBJ whole genome shotgun (WGS) entry which is preliminary data.</text>
</comment>
<protein>
    <recommendedName>
        <fullName evidence="3">ATP-binding cassette domain-containing protein</fullName>
    </recommendedName>
</protein>
<dbReference type="InterPro" id="IPR027417">
    <property type="entry name" value="P-loop_NTPase"/>
</dbReference>
<organism evidence="1 2">
    <name type="scientific">Streptococcus cuniculi</name>
    <dbReference type="NCBI Taxonomy" id="1432788"/>
    <lineage>
        <taxon>Bacteria</taxon>
        <taxon>Bacillati</taxon>
        <taxon>Bacillota</taxon>
        <taxon>Bacilli</taxon>
        <taxon>Lactobacillales</taxon>
        <taxon>Streptococcaceae</taxon>
        <taxon>Streptococcus</taxon>
    </lineage>
</organism>
<evidence type="ECO:0000313" key="2">
    <source>
        <dbReference type="Proteomes" id="UP000297253"/>
    </source>
</evidence>
<dbReference type="OrthoDB" id="1672195at2"/>
<dbReference type="RefSeq" id="WP_135182772.1">
    <property type="nucleotide sequence ID" value="NZ_JADGKZ010000021.1"/>
</dbReference>
<dbReference type="SUPFAM" id="SSF52540">
    <property type="entry name" value="P-loop containing nucleoside triphosphate hydrolases"/>
    <property type="match status" value="1"/>
</dbReference>
<proteinExistence type="predicted"/>
<sequence length="66" mass="7428">MSIPLGIEHRTLSKSNLKRLEIACTLLYQKEILFIDEGLSSLDQTNAAHILYLIAKTGLIFTKILI</sequence>
<dbReference type="Gene3D" id="3.40.50.300">
    <property type="entry name" value="P-loop containing nucleotide triphosphate hydrolases"/>
    <property type="match status" value="1"/>
</dbReference>
<name>A0A4Y9J8P8_9STRE</name>